<feature type="compositionally biased region" description="Basic and acidic residues" evidence="3">
    <location>
        <begin position="935"/>
        <end position="944"/>
    </location>
</feature>
<organism evidence="6 7">
    <name type="scientific">Phascolomyces articulosus</name>
    <dbReference type="NCBI Taxonomy" id="60185"/>
    <lineage>
        <taxon>Eukaryota</taxon>
        <taxon>Fungi</taxon>
        <taxon>Fungi incertae sedis</taxon>
        <taxon>Mucoromycota</taxon>
        <taxon>Mucoromycotina</taxon>
        <taxon>Mucoromycetes</taxon>
        <taxon>Mucorales</taxon>
        <taxon>Lichtheimiaceae</taxon>
        <taxon>Phascolomyces</taxon>
    </lineage>
</organism>
<dbReference type="Gene3D" id="1.20.870.10">
    <property type="entry name" value="Son of sevenless (SoS) protein Chain: S domain 1"/>
    <property type="match status" value="1"/>
</dbReference>
<evidence type="ECO:0000313" key="7">
    <source>
        <dbReference type="Proteomes" id="UP001209540"/>
    </source>
</evidence>
<dbReference type="Pfam" id="PF00617">
    <property type="entry name" value="RasGEF"/>
    <property type="match status" value="1"/>
</dbReference>
<feature type="compositionally biased region" description="Polar residues" evidence="3">
    <location>
        <begin position="1128"/>
        <end position="1138"/>
    </location>
</feature>
<feature type="compositionally biased region" description="Basic and acidic residues" evidence="3">
    <location>
        <begin position="881"/>
        <end position="890"/>
    </location>
</feature>
<evidence type="ECO:0000256" key="2">
    <source>
        <dbReference type="PROSITE-ProRule" id="PRU00168"/>
    </source>
</evidence>
<dbReference type="Pfam" id="PF00618">
    <property type="entry name" value="RasGEF_N"/>
    <property type="match status" value="1"/>
</dbReference>
<dbReference type="PROSITE" id="PS50009">
    <property type="entry name" value="RASGEF_CAT"/>
    <property type="match status" value="1"/>
</dbReference>
<evidence type="ECO:0000256" key="3">
    <source>
        <dbReference type="SAM" id="MobiDB-lite"/>
    </source>
</evidence>
<feature type="region of interest" description="Disordered" evidence="3">
    <location>
        <begin position="1160"/>
        <end position="1179"/>
    </location>
</feature>
<dbReference type="InterPro" id="IPR023578">
    <property type="entry name" value="Ras_GEF_dom_sf"/>
</dbReference>
<dbReference type="Gene3D" id="1.10.840.10">
    <property type="entry name" value="Ras guanine-nucleotide exchange factors catalytic domain"/>
    <property type="match status" value="1"/>
</dbReference>
<dbReference type="GO" id="GO:0007265">
    <property type="term" value="P:Ras protein signal transduction"/>
    <property type="evidence" value="ECO:0007669"/>
    <property type="project" value="TreeGrafter"/>
</dbReference>
<feature type="compositionally biased region" description="Low complexity" evidence="3">
    <location>
        <begin position="1005"/>
        <end position="1015"/>
    </location>
</feature>
<dbReference type="InterPro" id="IPR036964">
    <property type="entry name" value="RASGEF_cat_dom_sf"/>
</dbReference>
<feature type="domain" description="Ras-GEF" evidence="4">
    <location>
        <begin position="1223"/>
        <end position="1546"/>
    </location>
</feature>
<feature type="compositionally biased region" description="Polar residues" evidence="3">
    <location>
        <begin position="242"/>
        <end position="253"/>
    </location>
</feature>
<dbReference type="PROSITE" id="PS50212">
    <property type="entry name" value="RASGEF_NTER"/>
    <property type="match status" value="1"/>
</dbReference>
<feature type="compositionally biased region" description="Polar residues" evidence="3">
    <location>
        <begin position="1202"/>
        <end position="1211"/>
    </location>
</feature>
<dbReference type="CDD" id="cd06224">
    <property type="entry name" value="REM"/>
    <property type="match status" value="1"/>
</dbReference>
<name>A0AAD5K1L5_9FUNG</name>
<feature type="region of interest" description="Disordered" evidence="3">
    <location>
        <begin position="414"/>
        <end position="441"/>
    </location>
</feature>
<keyword evidence="1 2" id="KW-0344">Guanine-nucleotide releasing factor</keyword>
<reference evidence="6" key="1">
    <citation type="journal article" date="2022" name="IScience">
        <title>Evolution of zygomycete secretomes and the origins of terrestrial fungal ecologies.</title>
        <authorList>
            <person name="Chang Y."/>
            <person name="Wang Y."/>
            <person name="Mondo S."/>
            <person name="Ahrendt S."/>
            <person name="Andreopoulos W."/>
            <person name="Barry K."/>
            <person name="Beard J."/>
            <person name="Benny G.L."/>
            <person name="Blankenship S."/>
            <person name="Bonito G."/>
            <person name="Cuomo C."/>
            <person name="Desiro A."/>
            <person name="Gervers K.A."/>
            <person name="Hundley H."/>
            <person name="Kuo A."/>
            <person name="LaButti K."/>
            <person name="Lang B.F."/>
            <person name="Lipzen A."/>
            <person name="O'Donnell K."/>
            <person name="Pangilinan J."/>
            <person name="Reynolds N."/>
            <person name="Sandor L."/>
            <person name="Smith M.E."/>
            <person name="Tsang A."/>
            <person name="Grigoriev I.V."/>
            <person name="Stajich J.E."/>
            <person name="Spatafora J.W."/>
        </authorList>
    </citation>
    <scope>NUCLEOTIDE SEQUENCE</scope>
    <source>
        <strain evidence="6">RSA 2281</strain>
    </source>
</reference>
<feature type="region of interest" description="Disordered" evidence="3">
    <location>
        <begin position="729"/>
        <end position="772"/>
    </location>
</feature>
<dbReference type="SMART" id="SM00147">
    <property type="entry name" value="RasGEF"/>
    <property type="match status" value="1"/>
</dbReference>
<dbReference type="PANTHER" id="PTHR23113:SF363">
    <property type="entry name" value="PROTEIN SON OF SEVENLESS"/>
    <property type="match status" value="1"/>
</dbReference>
<dbReference type="GO" id="GO:0005886">
    <property type="term" value="C:plasma membrane"/>
    <property type="evidence" value="ECO:0007669"/>
    <property type="project" value="TreeGrafter"/>
</dbReference>
<feature type="compositionally biased region" description="Acidic residues" evidence="3">
    <location>
        <begin position="853"/>
        <end position="866"/>
    </location>
</feature>
<protein>
    <submittedName>
        <fullName evidence="6">Uncharacterized protein</fullName>
    </submittedName>
</protein>
<feature type="region of interest" description="Disordered" evidence="3">
    <location>
        <begin position="82"/>
        <end position="110"/>
    </location>
</feature>
<feature type="compositionally biased region" description="Polar residues" evidence="3">
    <location>
        <begin position="917"/>
        <end position="926"/>
    </location>
</feature>
<feature type="compositionally biased region" description="Low complexity" evidence="3">
    <location>
        <begin position="898"/>
        <end position="912"/>
    </location>
</feature>
<sequence length="1546" mass="172988">MESLDDRPVSPWTRTMDRLYNISPTENNASSGNNDNATTNDMLRFNKNKTNHHNHHNHHHQNGVENDQYMNATAMTTDIPLPQETAIPGPRRKRNNSLIPPELMNDNSEGGRERAALATVFGVREYTESKIFWEKQVAAYYQPSTSTTTAASDDVATTITSTTASGGHATTTAPSIGGDDGFVSITSRSVVSNAIPSSSSQQTPTPSTSVHHNNKQTISTFVDSAFENVGNRAATPMDPTAHSRNTKSSNTRPTVEFSLPDIPVVSKFSDLFDDTAFKSPIPRMIKDRKQQQPRPVSYTSSIFENDPSNYHELASIPPSITSEKRHYDHNAIAPPLVFIGYPPAIFDLLTSDEDERIIIWGLDPQVLSASMATTSAAGKKLSFDSSTPAASTPALTTPSLASVQSVPNSIKGFSSNTTTATSTASDSNNSNNNSKSRIKPRWSSQFLSEKLSKTSLPLISKSKQHLQRYGTPVPSSDGMMDDHGYKEKSGSMLFKFGRRHGNHKREKRVAATMEDDQRSVQSVDVPKVIEAATVEKLVEKLTISLDYTLMTDFFLTYRTFISPAQLCKLLILRFRWGLECDQEDRRIVRIRTFVVMRHWLLNYFVHDFIPSRDLRITLTSFLNALPYHPLVKHSPRDQRIVKSLKRVVRRLKKVYYLRSAESDRVKVIAPPPPTEEQERVEEMVRAKLAQSPIRRKTALVSSVNISDRHHGNMAVQDTGSAPVVVIGSVRNASKSPSGMEISRTSTPNSAAMPPPRGGSPQQQQQHQQHQIRRNISTASISRFGKNSKQQDIEAVKASYMRRMEQQKKAMDMQQHDTATIPVGPTTDTMSCQSSVMTDDSLESAISPGTTDVEMSDEEDEDDYSDDGNEKQRPTEEQLTIRLERERRKREEEEEQNRAEFFSPSGVSGGSSSLAKVPTSSSIQSGSDVVVVNKPITEEEKEHIVNDLSISDPAQAPLEEAASVTARARQNSKNQQVADIKENGLSRQTTKKSAKESWKIAFSSPQQQAAEHQQNQSIRSTRRILSPAHVHPTEIVKPSNGQLVGHVAQQLRGEEGSQTGESLPDDDTTSDNQPRPSSPPPRRSFQHQQRQKGHSGPVYLSQLARGSITAGGMQGEDDEESHVLHIQETATDTTTLSHPNTTDDDNTSATNLTQRARMSVTSSEIGIHGTLSPPPQSPQQQRIVELDLPKPQMLSPPPLAPSITPSGSRRTSTLHPRSFILEYRSERMARQLCLLEAQVLLNIDWEEMVHCRWTKMANTDALDDMSEFSEEDEHDLIGADVNYTRRTRQMRLARGENPGGIEQVIKRFNDVCQWVASEIVHTRSLDERVKVVEKFIRLAQKCKLYCNFATLVQILLGLQSPAVSRLKKTWDRVGSHEIRILDQLSAFTSPMKNWKHIRDSMTQVAEEYGMSPVEVQIEMPGTNHHAFTKTKIKIPFGGCIPFLGIYLSDLVFNSEQPPYIQPSHDHHRIYQANNRTTSLLTPPLLKQPLVNFRKHRITATVIKRVLTFQNLARRYSFERDDEVYFLCAELRSDNADQVRKLSHEIEP</sequence>
<feature type="region of interest" description="Disordered" evidence="3">
    <location>
        <begin position="1052"/>
        <end position="1098"/>
    </location>
</feature>
<reference evidence="6" key="2">
    <citation type="submission" date="2023-02" db="EMBL/GenBank/DDBJ databases">
        <authorList>
            <consortium name="DOE Joint Genome Institute"/>
            <person name="Mondo S.J."/>
            <person name="Chang Y."/>
            <person name="Wang Y."/>
            <person name="Ahrendt S."/>
            <person name="Andreopoulos W."/>
            <person name="Barry K."/>
            <person name="Beard J."/>
            <person name="Benny G.L."/>
            <person name="Blankenship S."/>
            <person name="Bonito G."/>
            <person name="Cuomo C."/>
            <person name="Desiro A."/>
            <person name="Gervers K.A."/>
            <person name="Hundley H."/>
            <person name="Kuo A."/>
            <person name="LaButti K."/>
            <person name="Lang B.F."/>
            <person name="Lipzen A."/>
            <person name="O'Donnell K."/>
            <person name="Pangilinan J."/>
            <person name="Reynolds N."/>
            <person name="Sandor L."/>
            <person name="Smith M.W."/>
            <person name="Tsang A."/>
            <person name="Grigoriev I.V."/>
            <person name="Stajich J.E."/>
            <person name="Spatafora J.W."/>
        </authorList>
    </citation>
    <scope>NUCLEOTIDE SEQUENCE</scope>
    <source>
        <strain evidence="6">RSA 2281</strain>
    </source>
</reference>
<evidence type="ECO:0000256" key="1">
    <source>
        <dbReference type="ARBA" id="ARBA00022658"/>
    </source>
</evidence>
<dbReference type="Proteomes" id="UP001209540">
    <property type="component" value="Unassembled WGS sequence"/>
</dbReference>
<feature type="compositionally biased region" description="Polar residues" evidence="3">
    <location>
        <begin position="967"/>
        <end position="976"/>
    </location>
</feature>
<feature type="compositionally biased region" description="Low complexity" evidence="3">
    <location>
        <begin position="193"/>
        <end position="209"/>
    </location>
</feature>
<feature type="region of interest" description="Disordered" evidence="3">
    <location>
        <begin position="231"/>
        <end position="255"/>
    </location>
</feature>
<dbReference type="EMBL" id="JAIXMP010000034">
    <property type="protein sequence ID" value="KAI9249727.1"/>
    <property type="molecule type" value="Genomic_DNA"/>
</dbReference>
<gene>
    <name evidence="6" type="ORF">BDA99DRAFT_216272</name>
</gene>
<dbReference type="SUPFAM" id="SSF48366">
    <property type="entry name" value="Ras GEF"/>
    <property type="match status" value="1"/>
</dbReference>
<dbReference type="GO" id="GO:0005085">
    <property type="term" value="F:guanyl-nucleotide exchange factor activity"/>
    <property type="evidence" value="ECO:0007669"/>
    <property type="project" value="UniProtKB-KW"/>
</dbReference>
<proteinExistence type="predicted"/>
<feature type="region of interest" description="Disordered" evidence="3">
    <location>
        <begin position="20"/>
        <end position="41"/>
    </location>
</feature>
<feature type="domain" description="N-terminal Ras-GEF" evidence="5">
    <location>
        <begin position="525"/>
        <end position="652"/>
    </location>
</feature>
<feature type="region of interest" description="Disordered" evidence="3">
    <location>
        <begin position="1189"/>
        <end position="1211"/>
    </location>
</feature>
<dbReference type="InterPro" id="IPR000651">
    <property type="entry name" value="Ras-like_Gua-exchang_fac_N"/>
</dbReference>
<dbReference type="PANTHER" id="PTHR23113">
    <property type="entry name" value="GUANINE NUCLEOTIDE EXCHANGE FACTOR"/>
    <property type="match status" value="1"/>
</dbReference>
<feature type="region of interest" description="Disordered" evidence="3">
    <location>
        <begin position="1128"/>
        <end position="1151"/>
    </location>
</feature>
<keyword evidence="7" id="KW-1185">Reference proteome</keyword>
<feature type="region of interest" description="Disordered" evidence="3">
    <location>
        <begin position="839"/>
        <end position="1019"/>
    </location>
</feature>
<evidence type="ECO:0000259" key="4">
    <source>
        <dbReference type="PROSITE" id="PS50009"/>
    </source>
</evidence>
<dbReference type="SMART" id="SM00229">
    <property type="entry name" value="RasGEFN"/>
    <property type="match status" value="1"/>
</dbReference>
<feature type="compositionally biased region" description="Polar residues" evidence="3">
    <location>
        <begin position="22"/>
        <end position="41"/>
    </location>
</feature>
<accession>A0AAD5K1L5</accession>
<dbReference type="InterPro" id="IPR001895">
    <property type="entry name" value="RASGEF_cat_dom"/>
</dbReference>
<evidence type="ECO:0000313" key="6">
    <source>
        <dbReference type="EMBL" id="KAI9249727.1"/>
    </source>
</evidence>
<feature type="compositionally biased region" description="Low complexity" evidence="3">
    <location>
        <begin position="414"/>
        <end position="434"/>
    </location>
</feature>
<feature type="compositionally biased region" description="Polar residues" evidence="3">
    <location>
        <begin position="730"/>
        <end position="749"/>
    </location>
</feature>
<feature type="region of interest" description="Disordered" evidence="3">
    <location>
        <begin position="193"/>
        <end position="212"/>
    </location>
</feature>
<evidence type="ECO:0000259" key="5">
    <source>
        <dbReference type="PROSITE" id="PS50212"/>
    </source>
</evidence>
<dbReference type="InterPro" id="IPR008937">
    <property type="entry name" value="Ras-like_GEF"/>
</dbReference>
<comment type="caution">
    <text evidence="6">The sequence shown here is derived from an EMBL/GenBank/DDBJ whole genome shotgun (WGS) entry which is preliminary data.</text>
</comment>